<dbReference type="FunFam" id="1.10.287.130:FF:000001">
    <property type="entry name" value="Two-component sensor histidine kinase"/>
    <property type="match status" value="1"/>
</dbReference>
<dbReference type="InterPro" id="IPR003594">
    <property type="entry name" value="HATPase_dom"/>
</dbReference>
<keyword evidence="8" id="KW-0547">Nucleotide-binding</keyword>
<dbReference type="SMART" id="SM00388">
    <property type="entry name" value="HisKA"/>
    <property type="match status" value="1"/>
</dbReference>
<evidence type="ECO:0000256" key="12">
    <source>
        <dbReference type="ARBA" id="ARBA00023012"/>
    </source>
</evidence>
<dbReference type="EC" id="2.7.13.3" evidence="3"/>
<gene>
    <name evidence="16" type="primary">phoR_7</name>
    <name evidence="16" type="ORF">CLHOM_30120</name>
</gene>
<dbReference type="PANTHER" id="PTHR45528">
    <property type="entry name" value="SENSOR HISTIDINE KINASE CPXA"/>
    <property type="match status" value="1"/>
</dbReference>
<evidence type="ECO:0000256" key="1">
    <source>
        <dbReference type="ARBA" id="ARBA00000085"/>
    </source>
</evidence>
<dbReference type="GO" id="GO:0005886">
    <property type="term" value="C:plasma membrane"/>
    <property type="evidence" value="ECO:0007669"/>
    <property type="project" value="UniProtKB-SubCell"/>
</dbReference>
<dbReference type="Gene3D" id="3.30.565.10">
    <property type="entry name" value="Histidine kinase-like ATPase, C-terminal domain"/>
    <property type="match status" value="1"/>
</dbReference>
<keyword evidence="11 14" id="KW-1133">Transmembrane helix</keyword>
<reference evidence="17" key="1">
    <citation type="submission" date="2015-08" db="EMBL/GenBank/DDBJ databases">
        <title>Genome sequence of the strict anaerobe Clostridium homopropionicum LuHBu1 (DSM 5847T).</title>
        <authorList>
            <person name="Poehlein A."/>
            <person name="Beck M."/>
            <person name="Schiel-Bengelsdorf B."/>
            <person name="Bengelsdorf F.R."/>
            <person name="Daniel R."/>
            <person name="Duerre P."/>
        </authorList>
    </citation>
    <scope>NUCLEOTIDE SEQUENCE [LARGE SCALE GENOMIC DNA]</scope>
    <source>
        <strain evidence="17">DSM 5847</strain>
    </source>
</reference>
<proteinExistence type="predicted"/>
<keyword evidence="7 14" id="KW-0812">Transmembrane</keyword>
<dbReference type="STRING" id="36844.SAMN04488501_110149"/>
<dbReference type="PROSITE" id="PS50109">
    <property type="entry name" value="HIS_KIN"/>
    <property type="match status" value="1"/>
</dbReference>
<evidence type="ECO:0000256" key="7">
    <source>
        <dbReference type="ARBA" id="ARBA00022692"/>
    </source>
</evidence>
<sequence length="612" mass="69553">MGTKLRNISTNTATKIAAFILAVIFITASVAQVQRFIYRDIKIESLFIKEYKDSEDFVTNRVLNTFHQTTDLLRSENTIPQNSGFYYYVTDGTKTFSNTENANKSFFEKYSNACYINEKGLLSFGKNTNPSDSLYSYVNANNTFNKITLYIAFQDEFMEARQQEWQGMRAETIQIATIMTISIVLALALIIFLICVTGREPQDKEIHLSKLDRIYSDILFAALILLLAIYLENLSNVLPNVRQLGTRLGRVQIYSMIYIEVLTAAISSIGGVILLSLVRKIKSGKMLKHSLIFTVCYRVYDFFKSLFDGRVFAKYPLTKSLFYRQLVFISSSAALVFLTFLFLMAPPLLIIPPILEIVIIYWYIKGNNRTFEDINKGFNESLEEQMKAERMKIALVTNVSHDLKTPLTSIISYIDLLSKEEKLSETAADYVKILVEKSNRLKQIVSDLFDLAKSTSGNIVMDLERLDIKKLIEQTLADMADEIEKSEIQIKTKFPDRPVNIIADGKKLYRVFQNVMDNALKYSLIGTRVFVELEEVNGKAVATIKNIAGYEMDFTADEILQRFNRGDKSRNTEGSGLGLSIAESFTNVCGGDFKVDIDGDLFKVTICFNLEN</sequence>
<comment type="subcellular location">
    <subcellularLocation>
        <location evidence="2">Cell membrane</location>
        <topology evidence="2">Multi-pass membrane protein</topology>
    </subcellularLocation>
</comment>
<dbReference type="CDD" id="cd00082">
    <property type="entry name" value="HisKA"/>
    <property type="match status" value="1"/>
</dbReference>
<dbReference type="GO" id="GO:0005524">
    <property type="term" value="F:ATP binding"/>
    <property type="evidence" value="ECO:0007669"/>
    <property type="project" value="UniProtKB-KW"/>
</dbReference>
<evidence type="ECO:0000313" key="16">
    <source>
        <dbReference type="EMBL" id="KOA18728.1"/>
    </source>
</evidence>
<evidence type="ECO:0000256" key="4">
    <source>
        <dbReference type="ARBA" id="ARBA00022475"/>
    </source>
</evidence>
<evidence type="ECO:0000256" key="2">
    <source>
        <dbReference type="ARBA" id="ARBA00004651"/>
    </source>
</evidence>
<protein>
    <recommendedName>
        <fullName evidence="3">histidine kinase</fullName>
        <ecNumber evidence="3">2.7.13.3</ecNumber>
    </recommendedName>
</protein>
<accession>A0A0L6Z7F6</accession>
<organism evidence="16 17">
    <name type="scientific">Clostridium homopropionicum DSM 5847</name>
    <dbReference type="NCBI Taxonomy" id="1121318"/>
    <lineage>
        <taxon>Bacteria</taxon>
        <taxon>Bacillati</taxon>
        <taxon>Bacillota</taxon>
        <taxon>Clostridia</taxon>
        <taxon>Eubacteriales</taxon>
        <taxon>Clostridiaceae</taxon>
        <taxon>Clostridium</taxon>
    </lineage>
</organism>
<dbReference type="EMBL" id="LHUR01000036">
    <property type="protein sequence ID" value="KOA18728.1"/>
    <property type="molecule type" value="Genomic_DNA"/>
</dbReference>
<evidence type="ECO:0000256" key="13">
    <source>
        <dbReference type="ARBA" id="ARBA00023136"/>
    </source>
</evidence>
<keyword evidence="13 14" id="KW-0472">Membrane</keyword>
<keyword evidence="4" id="KW-1003">Cell membrane</keyword>
<dbReference type="InterPro" id="IPR036890">
    <property type="entry name" value="HATPase_C_sf"/>
</dbReference>
<keyword evidence="5" id="KW-0597">Phosphoprotein</keyword>
<dbReference type="SUPFAM" id="SSF55874">
    <property type="entry name" value="ATPase domain of HSP90 chaperone/DNA topoisomerase II/histidine kinase"/>
    <property type="match status" value="1"/>
</dbReference>
<evidence type="ECO:0000256" key="5">
    <source>
        <dbReference type="ARBA" id="ARBA00022553"/>
    </source>
</evidence>
<dbReference type="Gene3D" id="1.10.287.130">
    <property type="match status" value="1"/>
</dbReference>
<keyword evidence="9" id="KW-0418">Kinase</keyword>
<name>A0A0L6Z7F6_9CLOT</name>
<dbReference type="AlphaFoldDB" id="A0A0L6Z7F6"/>
<feature type="transmembrane region" description="Helical" evidence="14">
    <location>
        <begin position="173"/>
        <end position="194"/>
    </location>
</feature>
<evidence type="ECO:0000256" key="3">
    <source>
        <dbReference type="ARBA" id="ARBA00012438"/>
    </source>
</evidence>
<keyword evidence="12" id="KW-0902">Two-component regulatory system</keyword>
<dbReference type="PANTHER" id="PTHR45528:SF1">
    <property type="entry name" value="SENSOR HISTIDINE KINASE CPXA"/>
    <property type="match status" value="1"/>
</dbReference>
<evidence type="ECO:0000256" key="14">
    <source>
        <dbReference type="SAM" id="Phobius"/>
    </source>
</evidence>
<dbReference type="InterPro" id="IPR036097">
    <property type="entry name" value="HisK_dim/P_sf"/>
</dbReference>
<dbReference type="SMART" id="SM00387">
    <property type="entry name" value="HATPase_c"/>
    <property type="match status" value="1"/>
</dbReference>
<evidence type="ECO:0000256" key="8">
    <source>
        <dbReference type="ARBA" id="ARBA00022741"/>
    </source>
</evidence>
<evidence type="ECO:0000256" key="6">
    <source>
        <dbReference type="ARBA" id="ARBA00022679"/>
    </source>
</evidence>
<dbReference type="SUPFAM" id="SSF47384">
    <property type="entry name" value="Homodimeric domain of signal transducing histidine kinase"/>
    <property type="match status" value="1"/>
</dbReference>
<dbReference type="RefSeq" id="WP_052222485.1">
    <property type="nucleotide sequence ID" value="NZ_LHUR01000036.1"/>
</dbReference>
<dbReference type="GO" id="GO:0000155">
    <property type="term" value="F:phosphorelay sensor kinase activity"/>
    <property type="evidence" value="ECO:0007669"/>
    <property type="project" value="InterPro"/>
</dbReference>
<feature type="transmembrane region" description="Helical" evidence="14">
    <location>
        <begin position="251"/>
        <end position="278"/>
    </location>
</feature>
<comment type="catalytic activity">
    <reaction evidence="1">
        <text>ATP + protein L-histidine = ADP + protein N-phospho-L-histidine.</text>
        <dbReference type="EC" id="2.7.13.3"/>
    </reaction>
</comment>
<comment type="caution">
    <text evidence="16">The sequence shown here is derived from an EMBL/GenBank/DDBJ whole genome shotgun (WGS) entry which is preliminary data.</text>
</comment>
<evidence type="ECO:0000256" key="9">
    <source>
        <dbReference type="ARBA" id="ARBA00022777"/>
    </source>
</evidence>
<evidence type="ECO:0000313" key="17">
    <source>
        <dbReference type="Proteomes" id="UP000037043"/>
    </source>
</evidence>
<dbReference type="PATRIC" id="fig|1121318.3.peg.3025"/>
<dbReference type="InterPro" id="IPR005467">
    <property type="entry name" value="His_kinase_dom"/>
</dbReference>
<feature type="transmembrane region" description="Helical" evidence="14">
    <location>
        <begin position="348"/>
        <end position="364"/>
    </location>
</feature>
<keyword evidence="6 16" id="KW-0808">Transferase</keyword>
<feature type="transmembrane region" description="Helical" evidence="14">
    <location>
        <begin position="214"/>
        <end position="231"/>
    </location>
</feature>
<feature type="domain" description="Histidine kinase" evidence="15">
    <location>
        <begin position="398"/>
        <end position="612"/>
    </location>
</feature>
<dbReference type="Proteomes" id="UP000037043">
    <property type="component" value="Unassembled WGS sequence"/>
</dbReference>
<evidence type="ECO:0000256" key="10">
    <source>
        <dbReference type="ARBA" id="ARBA00022840"/>
    </source>
</evidence>
<dbReference type="Pfam" id="PF00512">
    <property type="entry name" value="HisKA"/>
    <property type="match status" value="1"/>
</dbReference>
<dbReference type="Pfam" id="PF02518">
    <property type="entry name" value="HATPase_c"/>
    <property type="match status" value="1"/>
</dbReference>
<keyword evidence="10" id="KW-0067">ATP-binding</keyword>
<dbReference type="InterPro" id="IPR050398">
    <property type="entry name" value="HssS/ArlS-like"/>
</dbReference>
<feature type="transmembrane region" description="Helical" evidence="14">
    <location>
        <begin position="321"/>
        <end position="342"/>
    </location>
</feature>
<keyword evidence="17" id="KW-1185">Reference proteome</keyword>
<evidence type="ECO:0000259" key="15">
    <source>
        <dbReference type="PROSITE" id="PS50109"/>
    </source>
</evidence>
<evidence type="ECO:0000256" key="11">
    <source>
        <dbReference type="ARBA" id="ARBA00022989"/>
    </source>
</evidence>
<dbReference type="InterPro" id="IPR003661">
    <property type="entry name" value="HisK_dim/P_dom"/>
</dbReference>